<dbReference type="CDD" id="cd08645">
    <property type="entry name" value="FMT_core_GART"/>
    <property type="match status" value="1"/>
</dbReference>
<evidence type="ECO:0000313" key="6">
    <source>
        <dbReference type="EMBL" id="KRN57394.1"/>
    </source>
</evidence>
<dbReference type="Proteomes" id="UP000051658">
    <property type="component" value="Unassembled WGS sequence"/>
</dbReference>
<dbReference type="GeneID" id="89588370"/>
<evidence type="ECO:0000256" key="2">
    <source>
        <dbReference type="ARBA" id="ARBA00022679"/>
    </source>
</evidence>
<feature type="site" description="Raises pKa of active site His" evidence="4">
    <location>
        <position position="144"/>
    </location>
</feature>
<dbReference type="SUPFAM" id="SSF53328">
    <property type="entry name" value="Formyltransferase"/>
    <property type="match status" value="1"/>
</dbReference>
<dbReference type="InterPro" id="IPR036477">
    <property type="entry name" value="Formyl_transf_N_sf"/>
</dbReference>
<feature type="active site" description="Proton donor" evidence="4">
    <location>
        <position position="108"/>
    </location>
</feature>
<sequence length="193" mass="21478">MKIAVFASGNGSNFEAIAKSMNQGEIEGAIVLVFSDRTDAYVLERAKSLQIPVRSFSPKQFANKVEYEREILKELEAKEVELLVLAGYMRLIGPTLLNAYPNRILNIHPALLPEFPGLHGIRDAFEAGVKQTGVTVHYVDNGVDTGPILAQKRVNIEENETLASLELKIHQAEHQLYPEVVQEVIQAIKKTEN</sequence>
<feature type="domain" description="Formyl transferase N-terminal" evidence="5">
    <location>
        <begin position="1"/>
        <end position="181"/>
    </location>
</feature>
<dbReference type="EMBL" id="JQBS01000007">
    <property type="protein sequence ID" value="KRN57394.1"/>
    <property type="molecule type" value="Genomic_DNA"/>
</dbReference>
<keyword evidence="2 4" id="KW-0808">Transferase</keyword>
<accession>A0A0R2HX89</accession>
<evidence type="ECO:0000259" key="5">
    <source>
        <dbReference type="Pfam" id="PF00551"/>
    </source>
</evidence>
<dbReference type="InterPro" id="IPR002376">
    <property type="entry name" value="Formyl_transf_N"/>
</dbReference>
<evidence type="ECO:0000256" key="1">
    <source>
        <dbReference type="ARBA" id="ARBA00005054"/>
    </source>
</evidence>
<evidence type="ECO:0000313" key="7">
    <source>
        <dbReference type="Proteomes" id="UP000051658"/>
    </source>
</evidence>
<name>A0A0R2HX89_CARDV</name>
<dbReference type="GO" id="GO:0006189">
    <property type="term" value="P:'de novo' IMP biosynthetic process"/>
    <property type="evidence" value="ECO:0007669"/>
    <property type="project" value="UniProtKB-UniRule"/>
</dbReference>
<protein>
    <recommendedName>
        <fullName evidence="4">Phosphoribosylglycinamide formyltransferase</fullName>
        <ecNumber evidence="4">2.1.2.2</ecNumber>
    </recommendedName>
    <alternativeName>
        <fullName evidence="4">5'-phosphoribosylglycinamide transformylase</fullName>
    </alternativeName>
    <alternativeName>
        <fullName evidence="4">GAR transformylase</fullName>
        <shortName evidence="4">GART</shortName>
    </alternativeName>
</protein>
<evidence type="ECO:0000256" key="4">
    <source>
        <dbReference type="HAMAP-Rule" id="MF_01930"/>
    </source>
</evidence>
<dbReference type="InterPro" id="IPR004607">
    <property type="entry name" value="GART"/>
</dbReference>
<comment type="similarity">
    <text evidence="4">Belongs to the GART family.</text>
</comment>
<feature type="binding site" evidence="4">
    <location>
        <position position="106"/>
    </location>
    <ligand>
        <name>(6R)-10-formyltetrahydrofolate</name>
        <dbReference type="ChEBI" id="CHEBI:195366"/>
    </ligand>
</feature>
<organism evidence="6 7">
    <name type="scientific">Carnobacterium divergens DSM 20623</name>
    <dbReference type="NCBI Taxonomy" id="1449336"/>
    <lineage>
        <taxon>Bacteria</taxon>
        <taxon>Bacillati</taxon>
        <taxon>Bacillota</taxon>
        <taxon>Bacilli</taxon>
        <taxon>Lactobacillales</taxon>
        <taxon>Carnobacteriaceae</taxon>
        <taxon>Carnobacterium</taxon>
    </lineage>
</organism>
<dbReference type="PATRIC" id="fig|1449336.4.peg.383"/>
<reference evidence="6 7" key="1">
    <citation type="journal article" date="2015" name="Genome Announc.">
        <title>Expanding the biotechnology potential of lactobacilli through comparative genomics of 213 strains and associated genera.</title>
        <authorList>
            <person name="Sun Z."/>
            <person name="Harris H.M."/>
            <person name="McCann A."/>
            <person name="Guo C."/>
            <person name="Argimon S."/>
            <person name="Zhang W."/>
            <person name="Yang X."/>
            <person name="Jeffery I.B."/>
            <person name="Cooney J.C."/>
            <person name="Kagawa T.F."/>
            <person name="Liu W."/>
            <person name="Song Y."/>
            <person name="Salvetti E."/>
            <person name="Wrobel A."/>
            <person name="Rasinkangas P."/>
            <person name="Parkhill J."/>
            <person name="Rea M.C."/>
            <person name="O'Sullivan O."/>
            <person name="Ritari J."/>
            <person name="Douillard F.P."/>
            <person name="Paul Ross R."/>
            <person name="Yang R."/>
            <person name="Briner A.E."/>
            <person name="Felis G.E."/>
            <person name="de Vos W.M."/>
            <person name="Barrangou R."/>
            <person name="Klaenhammer T.R."/>
            <person name="Caufield P.W."/>
            <person name="Cui Y."/>
            <person name="Zhang H."/>
            <person name="O'Toole P.W."/>
        </authorList>
    </citation>
    <scope>NUCLEOTIDE SEQUENCE [LARGE SCALE GENOMIC DNA]</scope>
    <source>
        <strain evidence="6 7">DSM 20623</strain>
    </source>
</reference>
<comment type="function">
    <text evidence="4">Catalyzes the transfer of a formyl group from 10-formyltetrahydrofolate to 5-phospho-ribosyl-glycinamide (GAR), producing 5-phospho-ribosyl-N-formylglycinamide (FGAR) and tetrahydrofolate.</text>
</comment>
<comment type="caution">
    <text evidence="6">The sequence shown here is derived from an EMBL/GenBank/DDBJ whole genome shotgun (WGS) entry which is preliminary data.</text>
</comment>
<proteinExistence type="inferred from homology"/>
<dbReference type="Pfam" id="PF00551">
    <property type="entry name" value="Formyl_trans_N"/>
    <property type="match status" value="1"/>
</dbReference>
<dbReference type="GO" id="GO:0005829">
    <property type="term" value="C:cytosol"/>
    <property type="evidence" value="ECO:0007669"/>
    <property type="project" value="TreeGrafter"/>
</dbReference>
<comment type="pathway">
    <text evidence="1 4">Purine metabolism; IMP biosynthesis via de novo pathway; N(2)-formyl-N(1)-(5-phospho-D-ribosyl)glycinamide from N(1)-(5-phospho-D-ribosyl)glycinamide (10-formyl THF route): step 1/1.</text>
</comment>
<dbReference type="PANTHER" id="PTHR43369">
    <property type="entry name" value="PHOSPHORIBOSYLGLYCINAMIDE FORMYLTRANSFERASE"/>
    <property type="match status" value="1"/>
</dbReference>
<dbReference type="Gene3D" id="3.40.50.170">
    <property type="entry name" value="Formyl transferase, N-terminal domain"/>
    <property type="match status" value="1"/>
</dbReference>
<comment type="catalytic activity">
    <reaction evidence="4">
        <text>N(1)-(5-phospho-beta-D-ribosyl)glycinamide + (6R)-10-formyltetrahydrofolate = N(2)-formyl-N(1)-(5-phospho-beta-D-ribosyl)glycinamide + (6S)-5,6,7,8-tetrahydrofolate + H(+)</text>
        <dbReference type="Rhea" id="RHEA:15053"/>
        <dbReference type="ChEBI" id="CHEBI:15378"/>
        <dbReference type="ChEBI" id="CHEBI:57453"/>
        <dbReference type="ChEBI" id="CHEBI:143788"/>
        <dbReference type="ChEBI" id="CHEBI:147286"/>
        <dbReference type="ChEBI" id="CHEBI:195366"/>
        <dbReference type="EC" id="2.1.2.2"/>
    </reaction>
</comment>
<dbReference type="HAMAP" id="MF_01930">
    <property type="entry name" value="PurN"/>
    <property type="match status" value="1"/>
</dbReference>
<dbReference type="RefSeq" id="WP_034570897.1">
    <property type="nucleotide sequence ID" value="NZ_JQBS01000007.1"/>
</dbReference>
<keyword evidence="7" id="KW-1185">Reference proteome</keyword>
<evidence type="ECO:0000256" key="3">
    <source>
        <dbReference type="ARBA" id="ARBA00022755"/>
    </source>
</evidence>
<dbReference type="NCBIfam" id="TIGR00639">
    <property type="entry name" value="PurN"/>
    <property type="match status" value="1"/>
</dbReference>
<gene>
    <name evidence="4" type="primary">purN</name>
    <name evidence="6" type="ORF">IV74_GL000376</name>
</gene>
<dbReference type="AlphaFoldDB" id="A0A0R2HX89"/>
<dbReference type="PANTHER" id="PTHR43369:SF2">
    <property type="entry name" value="PHOSPHORIBOSYLGLYCINAMIDE FORMYLTRANSFERASE"/>
    <property type="match status" value="1"/>
</dbReference>
<keyword evidence="3 4" id="KW-0658">Purine biosynthesis</keyword>
<dbReference type="eggNOG" id="COG0299">
    <property type="taxonomic scope" value="Bacteria"/>
</dbReference>
<dbReference type="GO" id="GO:0004644">
    <property type="term" value="F:phosphoribosylglycinamide formyltransferase activity"/>
    <property type="evidence" value="ECO:0007669"/>
    <property type="project" value="UniProtKB-UniRule"/>
</dbReference>
<feature type="binding site" evidence="4">
    <location>
        <position position="64"/>
    </location>
    <ligand>
        <name>(6R)-10-formyltetrahydrofolate</name>
        <dbReference type="ChEBI" id="CHEBI:195366"/>
    </ligand>
</feature>
<dbReference type="UniPathway" id="UPA00074">
    <property type="reaction ID" value="UER00126"/>
</dbReference>
<feature type="binding site" evidence="4">
    <location>
        <begin position="89"/>
        <end position="92"/>
    </location>
    <ligand>
        <name>(6R)-10-formyltetrahydrofolate</name>
        <dbReference type="ChEBI" id="CHEBI:195366"/>
    </ligand>
</feature>
<feature type="binding site" evidence="4">
    <location>
        <begin position="11"/>
        <end position="13"/>
    </location>
    <ligand>
        <name>N(1)-(5-phospho-beta-D-ribosyl)glycinamide</name>
        <dbReference type="ChEBI" id="CHEBI:143788"/>
    </ligand>
</feature>
<dbReference type="EC" id="2.1.2.2" evidence="4"/>
<dbReference type="FunFam" id="3.40.50.170:FF:000007">
    <property type="entry name" value="Phosphoribosylglycinamide formyltransferase"/>
    <property type="match status" value="1"/>
</dbReference>